<dbReference type="RefSeq" id="WP_340270767.1">
    <property type="nucleotide sequence ID" value="NZ_JBBEOG010000008.1"/>
</dbReference>
<evidence type="ECO:0000313" key="2">
    <source>
        <dbReference type="EMBL" id="MFC5380917.1"/>
    </source>
</evidence>
<dbReference type="InterPro" id="IPR001962">
    <property type="entry name" value="Asn_synthase"/>
</dbReference>
<dbReference type="Proteomes" id="UP001596122">
    <property type="component" value="Unassembled WGS sequence"/>
</dbReference>
<dbReference type="PANTHER" id="PTHR43169:SF2">
    <property type="entry name" value="NAD_GMP SYNTHASE DOMAIN-CONTAINING PROTEIN"/>
    <property type="match status" value="1"/>
</dbReference>
<protein>
    <submittedName>
        <fullName evidence="2">ATP-dependent sacrificial sulfur transferase LarE</fullName>
    </submittedName>
</protein>
<evidence type="ECO:0000259" key="1">
    <source>
        <dbReference type="Pfam" id="PF00733"/>
    </source>
</evidence>
<dbReference type="Pfam" id="PF00733">
    <property type="entry name" value="Asn_synthase"/>
    <property type="match status" value="1"/>
</dbReference>
<reference evidence="3" key="1">
    <citation type="journal article" date="2019" name="Int. J. Syst. Evol. Microbiol.">
        <title>The Global Catalogue of Microorganisms (GCM) 10K type strain sequencing project: providing services to taxonomists for standard genome sequencing and annotation.</title>
        <authorList>
            <consortium name="The Broad Institute Genomics Platform"/>
            <consortium name="The Broad Institute Genome Sequencing Center for Infectious Disease"/>
            <person name="Wu L."/>
            <person name="Ma J."/>
        </authorList>
    </citation>
    <scope>NUCLEOTIDE SEQUENCE [LARGE SCALE GENOMIC DNA]</scope>
    <source>
        <strain evidence="3">CCUG 43114</strain>
    </source>
</reference>
<sequence length="290" mass="30424">MSTTVLGLPAAPPRPVAELEAALLAALRPAGSVLVAFSGGADSALVLAAAARALAPGAVAGATAVSDAVPDAEVSEARRFAEALGVAWHEPRTDELAREGYRRNAGDRCFFCKSELMAVLVPLAERLGLAHVATGTNADDLRAGFRPGIRAAAQARALTPLADAGFTKAEVRALSAAWGLPTWDKPAAACLSSRIAYGTEITPERLRRVGIAEQRVRAHLADAVRDVRVRDLGDGTARLELDAACLDRLDARARETVTAEVRAAGFDAVAVRAFRSGAMNDLLAEPERYR</sequence>
<dbReference type="PIRSF" id="PIRSF006661">
    <property type="entry name" value="PP-lp_UCP006661"/>
    <property type="match status" value="1"/>
</dbReference>
<organism evidence="2 3">
    <name type="scientific">Aquipuribacter nitratireducens</name>
    <dbReference type="NCBI Taxonomy" id="650104"/>
    <lineage>
        <taxon>Bacteria</taxon>
        <taxon>Bacillati</taxon>
        <taxon>Actinomycetota</taxon>
        <taxon>Actinomycetes</taxon>
        <taxon>Micrococcales</taxon>
        <taxon>Intrasporangiaceae</taxon>
        <taxon>Aquipuribacter</taxon>
    </lineage>
</organism>
<dbReference type="PANTHER" id="PTHR43169">
    <property type="entry name" value="EXSB FAMILY PROTEIN"/>
    <property type="match status" value="1"/>
</dbReference>
<dbReference type="Gene3D" id="3.40.50.620">
    <property type="entry name" value="HUPs"/>
    <property type="match status" value="1"/>
</dbReference>
<proteinExistence type="predicted"/>
<feature type="domain" description="Asparagine synthetase" evidence="1">
    <location>
        <begin position="19"/>
        <end position="92"/>
    </location>
</feature>
<dbReference type="InterPro" id="IPR052188">
    <property type="entry name" value="Ni-pincer_cofactor_biosynth"/>
</dbReference>
<dbReference type="SUPFAM" id="SSF52402">
    <property type="entry name" value="Adenine nucleotide alpha hydrolases-like"/>
    <property type="match status" value="1"/>
</dbReference>
<keyword evidence="3" id="KW-1185">Reference proteome</keyword>
<dbReference type="NCBIfam" id="TIGR00268">
    <property type="entry name" value="ATP-dependent sacrificial sulfur transferase LarE"/>
    <property type="match status" value="1"/>
</dbReference>
<evidence type="ECO:0000313" key="3">
    <source>
        <dbReference type="Proteomes" id="UP001596122"/>
    </source>
</evidence>
<accession>A0ABW0GNB2</accession>
<keyword evidence="2" id="KW-0808">Transferase</keyword>
<dbReference type="InterPro" id="IPR005232">
    <property type="entry name" value="LarE"/>
</dbReference>
<gene>
    <name evidence="2" type="primary">larE</name>
    <name evidence="2" type="ORF">ACFPJ6_08950</name>
</gene>
<dbReference type="GO" id="GO:0016740">
    <property type="term" value="F:transferase activity"/>
    <property type="evidence" value="ECO:0007669"/>
    <property type="project" value="UniProtKB-KW"/>
</dbReference>
<comment type="caution">
    <text evidence="2">The sequence shown here is derived from an EMBL/GenBank/DDBJ whole genome shotgun (WGS) entry which is preliminary data.</text>
</comment>
<dbReference type="InterPro" id="IPR014729">
    <property type="entry name" value="Rossmann-like_a/b/a_fold"/>
</dbReference>
<name>A0ABW0GNB2_9MICO</name>
<dbReference type="EMBL" id="JBHSLD010000007">
    <property type="protein sequence ID" value="MFC5380917.1"/>
    <property type="molecule type" value="Genomic_DNA"/>
</dbReference>